<dbReference type="InterPro" id="IPR036322">
    <property type="entry name" value="WD40_repeat_dom_sf"/>
</dbReference>
<dbReference type="PRINTS" id="PR00320">
    <property type="entry name" value="GPROTEINBRPT"/>
</dbReference>
<keyword evidence="4" id="KW-0812">Transmembrane</keyword>
<name>A0AAU8JMD0_9CYAN</name>
<evidence type="ECO:0000313" key="5">
    <source>
        <dbReference type="EMBL" id="XCM39656.1"/>
    </source>
</evidence>
<dbReference type="InterPro" id="IPR020472">
    <property type="entry name" value="WD40_PAC1"/>
</dbReference>
<feature type="repeat" description="WD" evidence="3">
    <location>
        <begin position="552"/>
        <end position="584"/>
    </location>
</feature>
<dbReference type="InterPro" id="IPR019775">
    <property type="entry name" value="WD40_repeat_CS"/>
</dbReference>
<dbReference type="PROSITE" id="PS50082">
    <property type="entry name" value="WD_REPEATS_2"/>
    <property type="match status" value="13"/>
</dbReference>
<dbReference type="Pfam" id="PF00400">
    <property type="entry name" value="WD40"/>
    <property type="match status" value="13"/>
</dbReference>
<feature type="repeat" description="WD" evidence="3">
    <location>
        <begin position="817"/>
        <end position="849"/>
    </location>
</feature>
<dbReference type="PANTHER" id="PTHR19848">
    <property type="entry name" value="WD40 REPEAT PROTEIN"/>
    <property type="match status" value="1"/>
</dbReference>
<feature type="repeat" description="WD" evidence="3">
    <location>
        <begin position="940"/>
        <end position="974"/>
    </location>
</feature>
<dbReference type="InterPro" id="IPR027417">
    <property type="entry name" value="P-loop_NTPase"/>
</dbReference>
<evidence type="ECO:0000256" key="3">
    <source>
        <dbReference type="PROSITE-ProRule" id="PRU00221"/>
    </source>
</evidence>
<dbReference type="PROSITE" id="PS00678">
    <property type="entry name" value="WD_REPEATS_1"/>
    <property type="match status" value="5"/>
</dbReference>
<keyword evidence="1 3" id="KW-0853">WD repeat</keyword>
<reference evidence="5" key="1">
    <citation type="submission" date="2024-07" db="EMBL/GenBank/DDBJ databases">
        <authorList>
            <person name="Kim Y.J."/>
            <person name="Jeong J.Y."/>
        </authorList>
    </citation>
    <scope>NUCLEOTIDE SEQUENCE</scope>
    <source>
        <strain evidence="5">GIHE-MW2</strain>
    </source>
</reference>
<organism evidence="5">
    <name type="scientific">Planktothricoides raciborskii GIHE-MW2</name>
    <dbReference type="NCBI Taxonomy" id="2792601"/>
    <lineage>
        <taxon>Bacteria</taxon>
        <taxon>Bacillati</taxon>
        <taxon>Cyanobacteriota</taxon>
        <taxon>Cyanophyceae</taxon>
        <taxon>Oscillatoriophycideae</taxon>
        <taxon>Oscillatoriales</taxon>
        <taxon>Oscillatoriaceae</taxon>
        <taxon>Planktothricoides</taxon>
    </lineage>
</organism>
<dbReference type="Gene3D" id="3.40.50.300">
    <property type="entry name" value="P-loop containing nucleotide triphosphate hydrolases"/>
    <property type="match status" value="1"/>
</dbReference>
<dbReference type="RefSeq" id="WP_354636245.1">
    <property type="nucleotide sequence ID" value="NZ_CP159837.1"/>
</dbReference>
<dbReference type="InterPro" id="IPR015943">
    <property type="entry name" value="WD40/YVTN_repeat-like_dom_sf"/>
</dbReference>
<sequence length="1184" mass="132609">MTIPTQTHSPAAPNSVYQVGGSLPPNAPTYVVRKADQDLYQQLKAGQFCYVFNSRQMGKSSLKVRTLQKLVSEEVLCAAIDLTVLGSEAVTPEQWYGGFIRTLVKNFPGLSRSFKLLPWLRDREGILAPNQWLTQLLEEVIFPAYPGKIVIFVDEIDQSLNLSWKDDFFAWIRACYNQRAENADYQRLTFCLLGVTTPSELINDKTKTPFNIGKSIELTGFTLAEAQPLAQGFTGQVQNPQQVLQEILNWTGGQPFMTQKLCFLLDQKANGKQPNVDQLVQKFILDQWETQDEPEHIKTIRDRLLVNPHRSGRLLGIYQKILQQNNDDVKGKSEPISYENNPDITELRLTGLVIKKGSQVRVYNKIYQAVFHEKWITQELGKLRPYAEAIAAWEASNRQDKSRLLRGQALQDALSWAENQSLSDRDYQFLNASQEAEFTEEKQANKILTAAKKKAERMIGIGLLGLGLISASAIFIVTQAIWERNEAKIHEIQARNSASEAYQRSNNQLDALVDSIRAAKTMQSLKTSPELQQQTLKNLEQPLAKLQEINRLDSHQGWVWEVSFSSDGNMLLTASDDGEAIVWSRAGQQLATLKHPDRLYGATFSPDNRMIATASKDGKVRLWTTDGKLLRTYQGHSKSVFAVTFSPDGQFLASGGADNLINIWSVNLVSRDDKSLLEVPQQILTGHQKEVTNLNFSPDGSMLVSASYDDTIKLWKINQKNDKIDKIELFKTVKAHEDGVTGAIFIQEGQEIASVGGDGNLKFWNLNGQLLKPPIRAHFDVINRVAFSRGKLPVLATASQDKTVKFWNLDGDLLNTLSGHKESVLTLSFSPDGKNMATGSSDRTVKLWQPDIRLLKTFKNPDRVTYSVSFNPRGDILAVSSRQPTVQLINFNLEKLQTLTGHRALINSIRFSPDGETIATGSKDKTIKLWNLNGELLKTLVGHQDSVSAVRFSPDGQIIASASWDRTLKLWDLDGKLLQNIIAHDEWIYGLNFSPDGQIIATASKDKTVKLWNLKGDLLATLKGHIHDVNSVAFSPDGQTIATASDDTTVKLWRLDGTLIHTLEGHNNKVLSVDFSRDGQIIASASDDKTIKLWQPNGRLLKTLEGHDNRIWELSFHPTEPILASGSWDQTVKFWTLEDLPIDDPGKYAGDSQLNQLLKMGCDRLNDYLINSLQDPICQNVSEN</sequence>
<dbReference type="CDD" id="cd00200">
    <property type="entry name" value="WD40"/>
    <property type="match status" value="2"/>
</dbReference>
<feature type="repeat" description="WD" evidence="3">
    <location>
        <begin position="1063"/>
        <end position="1095"/>
    </location>
</feature>
<dbReference type="AlphaFoldDB" id="A0AAU8JMD0"/>
<gene>
    <name evidence="5" type="ORF">ABWT76_002600</name>
</gene>
<feature type="repeat" description="WD" evidence="3">
    <location>
        <begin position="633"/>
        <end position="667"/>
    </location>
</feature>
<feature type="repeat" description="WD" evidence="3">
    <location>
        <begin position="1104"/>
        <end position="1138"/>
    </location>
</feature>
<keyword evidence="4" id="KW-0472">Membrane</keyword>
<dbReference type="Gene3D" id="2.130.10.10">
    <property type="entry name" value="YVTN repeat-like/Quinoprotein amine dehydrogenase"/>
    <property type="match status" value="5"/>
</dbReference>
<accession>A0AAU8JMD0</accession>
<evidence type="ECO:0000256" key="1">
    <source>
        <dbReference type="ARBA" id="ARBA00022574"/>
    </source>
</evidence>
<feature type="repeat" description="WD" evidence="3">
    <location>
        <begin position="1022"/>
        <end position="1056"/>
    </location>
</feature>
<feature type="repeat" description="WD" evidence="3">
    <location>
        <begin position="899"/>
        <end position="933"/>
    </location>
</feature>
<proteinExistence type="predicted"/>
<keyword evidence="2" id="KW-0677">Repeat</keyword>
<protein>
    <submittedName>
        <fullName evidence="5">AAA-like domain-containing protein</fullName>
    </submittedName>
</protein>
<feature type="repeat" description="WD" evidence="3">
    <location>
        <begin position="733"/>
        <end position="767"/>
    </location>
</feature>
<evidence type="ECO:0000256" key="2">
    <source>
        <dbReference type="ARBA" id="ARBA00022737"/>
    </source>
</evidence>
<dbReference type="EMBL" id="CP159837">
    <property type="protein sequence ID" value="XCM39656.1"/>
    <property type="molecule type" value="Genomic_DNA"/>
</dbReference>
<dbReference type="PANTHER" id="PTHR19848:SF8">
    <property type="entry name" value="F-BOX AND WD REPEAT DOMAIN CONTAINING 7"/>
    <property type="match status" value="1"/>
</dbReference>
<feature type="repeat" description="WD" evidence="3">
    <location>
        <begin position="775"/>
        <end position="810"/>
    </location>
</feature>
<dbReference type="SMART" id="SM00320">
    <property type="entry name" value="WD40"/>
    <property type="match status" value="14"/>
</dbReference>
<feature type="transmembrane region" description="Helical" evidence="4">
    <location>
        <begin position="461"/>
        <end position="482"/>
    </location>
</feature>
<dbReference type="Pfam" id="PF14516">
    <property type="entry name" value="AAA_35"/>
    <property type="match status" value="1"/>
</dbReference>
<keyword evidence="4" id="KW-1133">Transmembrane helix</keyword>
<dbReference type="SUPFAM" id="SSF50978">
    <property type="entry name" value="WD40 repeat-like"/>
    <property type="match status" value="2"/>
</dbReference>
<feature type="repeat" description="WD" evidence="3">
    <location>
        <begin position="981"/>
        <end position="1015"/>
    </location>
</feature>
<evidence type="ECO:0000256" key="4">
    <source>
        <dbReference type="SAM" id="Phobius"/>
    </source>
</evidence>
<dbReference type="InterPro" id="IPR001680">
    <property type="entry name" value="WD40_rpt"/>
</dbReference>
<dbReference type="SUPFAM" id="SSF52540">
    <property type="entry name" value="P-loop containing nucleoside triphosphate hydrolases"/>
    <property type="match status" value="1"/>
</dbReference>
<dbReference type="PROSITE" id="PS50294">
    <property type="entry name" value="WD_REPEATS_REGION"/>
    <property type="match status" value="13"/>
</dbReference>
<feature type="repeat" description="WD" evidence="3">
    <location>
        <begin position="592"/>
        <end position="623"/>
    </location>
</feature>
<feature type="repeat" description="WD" evidence="3">
    <location>
        <begin position="684"/>
        <end position="725"/>
    </location>
</feature>